<feature type="non-terminal residue" evidence="2">
    <location>
        <position position="131"/>
    </location>
</feature>
<dbReference type="EMBL" id="JBAHYK010004970">
    <property type="protein sequence ID" value="KAL0562636.1"/>
    <property type="molecule type" value="Genomic_DNA"/>
</dbReference>
<comment type="caution">
    <text evidence="2">The sequence shown here is derived from an EMBL/GenBank/DDBJ whole genome shotgun (WGS) entry which is preliminary data.</text>
</comment>
<evidence type="ECO:0000256" key="1">
    <source>
        <dbReference type="SAM" id="MobiDB-lite"/>
    </source>
</evidence>
<protein>
    <submittedName>
        <fullName evidence="2">Uncharacterized protein</fullName>
    </submittedName>
</protein>
<dbReference type="Proteomes" id="UP001465976">
    <property type="component" value="Unassembled WGS sequence"/>
</dbReference>
<keyword evidence="3" id="KW-1185">Reference proteome</keyword>
<evidence type="ECO:0000313" key="3">
    <source>
        <dbReference type="Proteomes" id="UP001465976"/>
    </source>
</evidence>
<name>A0ABR3EIF9_9AGAR</name>
<reference evidence="2 3" key="1">
    <citation type="submission" date="2024-02" db="EMBL/GenBank/DDBJ databases">
        <title>A draft genome for the cacao thread blight pathogen Marasmius crinis-equi.</title>
        <authorList>
            <person name="Cohen S.P."/>
            <person name="Baruah I.K."/>
            <person name="Amoako-Attah I."/>
            <person name="Bukari Y."/>
            <person name="Meinhardt L.W."/>
            <person name="Bailey B.A."/>
        </authorList>
    </citation>
    <scope>NUCLEOTIDE SEQUENCE [LARGE SCALE GENOMIC DNA]</scope>
    <source>
        <strain evidence="2 3">GH-76</strain>
    </source>
</reference>
<gene>
    <name evidence="2" type="ORF">V5O48_019448</name>
</gene>
<proteinExistence type="predicted"/>
<evidence type="ECO:0000313" key="2">
    <source>
        <dbReference type="EMBL" id="KAL0562636.1"/>
    </source>
</evidence>
<organism evidence="2 3">
    <name type="scientific">Marasmius crinis-equi</name>
    <dbReference type="NCBI Taxonomy" id="585013"/>
    <lineage>
        <taxon>Eukaryota</taxon>
        <taxon>Fungi</taxon>
        <taxon>Dikarya</taxon>
        <taxon>Basidiomycota</taxon>
        <taxon>Agaricomycotina</taxon>
        <taxon>Agaricomycetes</taxon>
        <taxon>Agaricomycetidae</taxon>
        <taxon>Agaricales</taxon>
        <taxon>Marasmiineae</taxon>
        <taxon>Marasmiaceae</taxon>
        <taxon>Marasmius</taxon>
    </lineage>
</organism>
<feature type="compositionally biased region" description="Polar residues" evidence="1">
    <location>
        <begin position="80"/>
        <end position="91"/>
    </location>
</feature>
<accession>A0ABR3EIF9</accession>
<sequence>MPNSEVRTSDSVLGPPLSTINRRERLLRIGSTNSVPVVVQNDLPSPTEVNPLRSNSANGLSNSYGSIQTTRSAIFRKGSRTSNPPSPTISTRDLRHSLSLTLQRPISAYDAPLHPKNDGDAEIDAKINGIR</sequence>
<feature type="region of interest" description="Disordered" evidence="1">
    <location>
        <begin position="37"/>
        <end position="94"/>
    </location>
</feature>
<feature type="compositionally biased region" description="Polar residues" evidence="1">
    <location>
        <begin position="42"/>
        <end position="72"/>
    </location>
</feature>